<organism evidence="1 2">
    <name type="scientific">Lacticaseibacillus paracasei subsp. paracasei Lpp71</name>
    <dbReference type="NCBI Taxonomy" id="1256207"/>
    <lineage>
        <taxon>Bacteria</taxon>
        <taxon>Bacillati</taxon>
        <taxon>Bacillota</taxon>
        <taxon>Bacilli</taxon>
        <taxon>Lactobacillales</taxon>
        <taxon>Lactobacillaceae</taxon>
        <taxon>Lacticaseibacillus</taxon>
    </lineage>
</organism>
<feature type="non-terminal residue" evidence="1">
    <location>
        <position position="1"/>
    </location>
</feature>
<gene>
    <name evidence="1" type="ORF">Lpp71_09062</name>
</gene>
<protein>
    <submittedName>
        <fullName evidence="1">Uncharacterized protein</fullName>
    </submittedName>
</protein>
<name>A0A8E0IRC9_LACPA</name>
<sequence>YFGGVGMRQYGIKGLAALGMLLVMLGMPSGSAESEPTPLKANHVAAVYEAKKVRPLFQQLAVFPDGTQQPLAGGIFAFYRFDSSGRRRYRTTDGHWRSVGNPLTSKEAYKVKADRHGIVAIAKNLPVGTFYSERLLLPRPYATKMPLPVKIHVKRTGITANGQAIHTGEELPRIYAFRVAVTRQ</sequence>
<dbReference type="Proteomes" id="UP000014252">
    <property type="component" value="Unassembled WGS sequence"/>
</dbReference>
<evidence type="ECO:0000313" key="1">
    <source>
        <dbReference type="EMBL" id="EPC73302.1"/>
    </source>
</evidence>
<dbReference type="AlphaFoldDB" id="A0A8E0IRC9"/>
<comment type="caution">
    <text evidence="1">The sequence shown here is derived from an EMBL/GenBank/DDBJ whole genome shotgun (WGS) entry which is preliminary data.</text>
</comment>
<accession>A0A8E0IRC9</accession>
<evidence type="ECO:0000313" key="2">
    <source>
        <dbReference type="Proteomes" id="UP000014252"/>
    </source>
</evidence>
<proteinExistence type="predicted"/>
<dbReference type="EMBL" id="ANKD01000429">
    <property type="protein sequence ID" value="EPC73302.1"/>
    <property type="molecule type" value="Genomic_DNA"/>
</dbReference>
<reference evidence="1 2" key="1">
    <citation type="journal article" date="2013" name="PLoS ONE">
        <title>Lactobacillus paracasei comparative genomics: towards species pan-genome definition and exploitation of diversity.</title>
        <authorList>
            <person name="Smokvina T."/>
            <person name="Wels M."/>
            <person name="Polka J."/>
            <person name="Chervaux C."/>
            <person name="Brisse S."/>
            <person name="Boekhorst J."/>
            <person name="van Hylckama Vlieg J.E."/>
            <person name="Siezen R.J."/>
        </authorList>
    </citation>
    <scope>NUCLEOTIDE SEQUENCE [LARGE SCALE GENOMIC DNA]</scope>
    <source>
        <strain evidence="1 2">Lpp71</strain>
    </source>
</reference>